<accession>A0A330L5F2</accession>
<evidence type="ECO:0000313" key="2">
    <source>
        <dbReference type="Proteomes" id="UP000248168"/>
    </source>
</evidence>
<dbReference type="Proteomes" id="UP000248168">
    <property type="component" value="Unassembled WGS sequence"/>
</dbReference>
<dbReference type="RefSeq" id="WP_121989355.1">
    <property type="nucleotide sequence ID" value="NZ_OUNR01000012.1"/>
</dbReference>
<dbReference type="AlphaFoldDB" id="A0A330L5F2"/>
<dbReference type="OrthoDB" id="9791672at2"/>
<dbReference type="EMBL" id="OUNR01000012">
    <property type="protein sequence ID" value="SPP65051.1"/>
    <property type="molecule type" value="Genomic_DNA"/>
</dbReference>
<reference evidence="2" key="1">
    <citation type="submission" date="2018-04" db="EMBL/GenBank/DDBJ databases">
        <authorList>
            <person name="Lucker S."/>
            <person name="Sakoula D."/>
        </authorList>
    </citation>
    <scope>NUCLEOTIDE SEQUENCE [LARGE SCALE GENOMIC DNA]</scope>
</reference>
<evidence type="ECO:0000313" key="1">
    <source>
        <dbReference type="EMBL" id="SPP65051.1"/>
    </source>
</evidence>
<dbReference type="PROSITE" id="PS51257">
    <property type="entry name" value="PROKAR_LIPOPROTEIN"/>
    <property type="match status" value="1"/>
</dbReference>
<dbReference type="InParanoid" id="A0A330L5F2"/>
<protein>
    <recommendedName>
        <fullName evidence="3">Lipoprotein</fullName>
    </recommendedName>
</protein>
<organism evidence="1 2">
    <name type="scientific">Nitrospira lenta</name>
    <dbReference type="NCBI Taxonomy" id="1436998"/>
    <lineage>
        <taxon>Bacteria</taxon>
        <taxon>Pseudomonadati</taxon>
        <taxon>Nitrospirota</taxon>
        <taxon>Nitrospiria</taxon>
        <taxon>Nitrospirales</taxon>
        <taxon>Nitrospiraceae</taxon>
        <taxon>Nitrospira</taxon>
    </lineage>
</organism>
<proteinExistence type="predicted"/>
<name>A0A330L5F2_9BACT</name>
<sequence>MQRMIGIVSVALMLTTLSGCSYFFYPRAGDYAAQAKGASGVDTMINLTNMMEATAAKAKGGKGKDNALDDYHNQLHALLDSFCDVTKEQAKTPAYDLAVTHKKELTAIFWRLWKFKDDQPQRDQHLDLSITELKELRETLQTLK</sequence>
<keyword evidence="2" id="KW-1185">Reference proteome</keyword>
<gene>
    <name evidence="1" type="ORF">NITLEN_20691</name>
</gene>
<evidence type="ECO:0008006" key="3">
    <source>
        <dbReference type="Google" id="ProtNLM"/>
    </source>
</evidence>